<keyword evidence="9 15" id="KW-0227">DNA damage</keyword>
<evidence type="ECO:0000256" key="8">
    <source>
        <dbReference type="ARBA" id="ARBA00022723"/>
    </source>
</evidence>
<dbReference type="FunFam" id="3.30.70.270:FF:000002">
    <property type="entry name" value="DNA polymerase IV"/>
    <property type="match status" value="1"/>
</dbReference>
<comment type="similarity">
    <text evidence="2 15">Belongs to the DNA polymerase type-Y family.</text>
</comment>
<dbReference type="HAMAP" id="MF_01113">
    <property type="entry name" value="DNApol_IV"/>
    <property type="match status" value="1"/>
</dbReference>
<keyword evidence="4 15" id="KW-0963">Cytoplasm</keyword>
<keyword evidence="12 15" id="KW-0238">DNA-binding</keyword>
<gene>
    <name evidence="15 17" type="primary">dinB</name>
    <name evidence="17" type="ORF">MORIYA_2356</name>
</gene>
<evidence type="ECO:0000256" key="12">
    <source>
        <dbReference type="ARBA" id="ARBA00023125"/>
    </source>
</evidence>
<accession>A0A330LQW4</accession>
<comment type="catalytic activity">
    <reaction evidence="14 15">
        <text>DNA(n) + a 2'-deoxyribonucleoside 5'-triphosphate = DNA(n+1) + diphosphate</text>
        <dbReference type="Rhea" id="RHEA:22508"/>
        <dbReference type="Rhea" id="RHEA-COMP:17339"/>
        <dbReference type="Rhea" id="RHEA-COMP:17340"/>
        <dbReference type="ChEBI" id="CHEBI:33019"/>
        <dbReference type="ChEBI" id="CHEBI:61560"/>
        <dbReference type="ChEBI" id="CHEBI:173112"/>
        <dbReference type="EC" id="2.7.7.7"/>
    </reaction>
</comment>
<dbReference type="KEGG" id="mya:MORIYA_2356"/>
<keyword evidence="6 15" id="KW-0548">Nucleotidyltransferase</keyword>
<dbReference type="GO" id="GO:0005829">
    <property type="term" value="C:cytosol"/>
    <property type="evidence" value="ECO:0007669"/>
    <property type="project" value="TreeGrafter"/>
</dbReference>
<dbReference type="PANTHER" id="PTHR11076">
    <property type="entry name" value="DNA REPAIR POLYMERASE UMUC / TRANSFERASE FAMILY MEMBER"/>
    <property type="match status" value="1"/>
</dbReference>
<feature type="binding site" evidence="15">
    <location>
        <position position="10"/>
    </location>
    <ligand>
        <name>Mg(2+)</name>
        <dbReference type="ChEBI" id="CHEBI:18420"/>
    </ligand>
</feature>
<dbReference type="GO" id="GO:0000287">
    <property type="term" value="F:magnesium ion binding"/>
    <property type="evidence" value="ECO:0007669"/>
    <property type="project" value="UniProtKB-UniRule"/>
</dbReference>
<name>A0A330LQW4_9GAMM</name>
<evidence type="ECO:0000256" key="9">
    <source>
        <dbReference type="ARBA" id="ARBA00022763"/>
    </source>
</evidence>
<feature type="binding site" evidence="15">
    <location>
        <position position="105"/>
    </location>
    <ligand>
        <name>Mg(2+)</name>
        <dbReference type="ChEBI" id="CHEBI:18420"/>
    </ligand>
</feature>
<evidence type="ECO:0000256" key="1">
    <source>
        <dbReference type="ARBA" id="ARBA00004496"/>
    </source>
</evidence>
<dbReference type="Gene3D" id="3.30.70.270">
    <property type="match status" value="1"/>
</dbReference>
<evidence type="ECO:0000256" key="2">
    <source>
        <dbReference type="ARBA" id="ARBA00010945"/>
    </source>
</evidence>
<dbReference type="NCBIfam" id="NF002677">
    <property type="entry name" value="PRK02406.1"/>
    <property type="match status" value="1"/>
</dbReference>
<dbReference type="Gene3D" id="3.40.1170.60">
    <property type="match status" value="1"/>
</dbReference>
<dbReference type="Pfam" id="PF11799">
    <property type="entry name" value="IMS_C"/>
    <property type="match status" value="1"/>
</dbReference>
<dbReference type="RefSeq" id="WP_112715152.1">
    <property type="nucleotide sequence ID" value="NZ_LS483250.1"/>
</dbReference>
<proteinExistence type="inferred from homology"/>
<evidence type="ECO:0000256" key="13">
    <source>
        <dbReference type="ARBA" id="ARBA00023204"/>
    </source>
</evidence>
<dbReference type="Proteomes" id="UP000250163">
    <property type="component" value="Chromosome MORIYA"/>
</dbReference>
<dbReference type="Pfam" id="PF21999">
    <property type="entry name" value="IMS_HHH_1"/>
    <property type="match status" value="1"/>
</dbReference>
<dbReference type="SUPFAM" id="SSF56672">
    <property type="entry name" value="DNA/RNA polymerases"/>
    <property type="match status" value="1"/>
</dbReference>
<dbReference type="GO" id="GO:0042276">
    <property type="term" value="P:error-prone translesion synthesis"/>
    <property type="evidence" value="ECO:0007669"/>
    <property type="project" value="TreeGrafter"/>
</dbReference>
<keyword evidence="8 15" id="KW-0479">Metal-binding</keyword>
<reference evidence="18" key="1">
    <citation type="submission" date="2018-05" db="EMBL/GenBank/DDBJ databases">
        <authorList>
            <person name="Cea G.-C."/>
            <person name="William W."/>
        </authorList>
    </citation>
    <scope>NUCLEOTIDE SEQUENCE [LARGE SCALE GENOMIC DNA]</scope>
    <source>
        <strain evidence="18">DB21MT 5</strain>
    </source>
</reference>
<dbReference type="SUPFAM" id="SSF100879">
    <property type="entry name" value="Lesion bypass DNA polymerase (Y-family), little finger domain"/>
    <property type="match status" value="1"/>
</dbReference>
<keyword evidence="13 15" id="KW-0234">DNA repair</keyword>
<dbReference type="Pfam" id="PF00817">
    <property type="entry name" value="IMS"/>
    <property type="match status" value="1"/>
</dbReference>
<keyword evidence="11 15" id="KW-0239">DNA-directed DNA polymerase</keyword>
<evidence type="ECO:0000256" key="3">
    <source>
        <dbReference type="ARBA" id="ARBA00022457"/>
    </source>
</evidence>
<dbReference type="PROSITE" id="PS50173">
    <property type="entry name" value="UMUC"/>
    <property type="match status" value="1"/>
</dbReference>
<dbReference type="Gene3D" id="1.10.150.20">
    <property type="entry name" value="5' to 3' exonuclease, C-terminal subdomain"/>
    <property type="match status" value="1"/>
</dbReference>
<evidence type="ECO:0000313" key="17">
    <source>
        <dbReference type="EMBL" id="SQD78832.1"/>
    </source>
</evidence>
<evidence type="ECO:0000256" key="14">
    <source>
        <dbReference type="ARBA" id="ARBA00049244"/>
    </source>
</evidence>
<dbReference type="InterPro" id="IPR043128">
    <property type="entry name" value="Rev_trsase/Diguanyl_cyclase"/>
</dbReference>
<dbReference type="FunFam" id="1.10.150.20:FF:000019">
    <property type="entry name" value="DNA polymerase IV"/>
    <property type="match status" value="1"/>
</dbReference>
<dbReference type="InterPro" id="IPR043502">
    <property type="entry name" value="DNA/RNA_pol_sf"/>
</dbReference>
<comment type="subcellular location">
    <subcellularLocation>
        <location evidence="1 15">Cytoplasm</location>
    </subcellularLocation>
</comment>
<dbReference type="CDD" id="cd03586">
    <property type="entry name" value="PolY_Pol_IV_kappa"/>
    <property type="match status" value="1"/>
</dbReference>
<evidence type="ECO:0000256" key="11">
    <source>
        <dbReference type="ARBA" id="ARBA00022932"/>
    </source>
</evidence>
<feature type="active site" evidence="15">
    <location>
        <position position="106"/>
    </location>
</feature>
<dbReference type="InterPro" id="IPR001126">
    <property type="entry name" value="UmuC"/>
</dbReference>
<dbReference type="FunFam" id="3.40.1170.60:FF:000001">
    <property type="entry name" value="DNA polymerase IV"/>
    <property type="match status" value="1"/>
</dbReference>
<evidence type="ECO:0000256" key="7">
    <source>
        <dbReference type="ARBA" id="ARBA00022705"/>
    </source>
</evidence>
<dbReference type="InterPro" id="IPR036775">
    <property type="entry name" value="DNA_pol_Y-fam_lit_finger_sf"/>
</dbReference>
<organism evidence="17 18">
    <name type="scientific">Moritella yayanosii</name>
    <dbReference type="NCBI Taxonomy" id="69539"/>
    <lineage>
        <taxon>Bacteria</taxon>
        <taxon>Pseudomonadati</taxon>
        <taxon>Pseudomonadota</taxon>
        <taxon>Gammaproteobacteria</taxon>
        <taxon>Alteromonadales</taxon>
        <taxon>Moritellaceae</taxon>
        <taxon>Moritella</taxon>
    </lineage>
</organism>
<comment type="cofactor">
    <cofactor evidence="15">
        <name>Mg(2+)</name>
        <dbReference type="ChEBI" id="CHEBI:18420"/>
    </cofactor>
    <text evidence="15">Binds 2 magnesium ions per subunit.</text>
</comment>
<dbReference type="OrthoDB" id="9808813at2"/>
<feature type="site" description="Substrate discrimination" evidence="15">
    <location>
        <position position="15"/>
    </location>
</feature>
<dbReference type="Gene3D" id="3.30.1490.100">
    <property type="entry name" value="DNA polymerase, Y-family, little finger domain"/>
    <property type="match status" value="1"/>
</dbReference>
<comment type="function">
    <text evidence="15">Poorly processive, error-prone DNA polymerase involved in untargeted mutagenesis. Copies undamaged DNA at stalled replication forks, which arise in vivo from mismatched or misaligned primer ends. These misaligned primers can be extended by PolIV. Exhibits no 3'-5' exonuclease (proofreading) activity. May be involved in translesional synthesis, in conjunction with the beta clamp from PolIII.</text>
</comment>
<dbReference type="PANTHER" id="PTHR11076:SF33">
    <property type="entry name" value="DNA POLYMERASE KAPPA"/>
    <property type="match status" value="1"/>
</dbReference>
<keyword evidence="18" id="KW-1185">Reference proteome</keyword>
<dbReference type="EC" id="2.7.7.7" evidence="15"/>
<keyword evidence="5 15" id="KW-0808">Transferase</keyword>
<dbReference type="GO" id="GO:0006281">
    <property type="term" value="P:DNA repair"/>
    <property type="evidence" value="ECO:0007669"/>
    <property type="project" value="UniProtKB-UniRule"/>
</dbReference>
<comment type="subunit">
    <text evidence="15">Monomer.</text>
</comment>
<evidence type="ECO:0000256" key="5">
    <source>
        <dbReference type="ARBA" id="ARBA00022679"/>
    </source>
</evidence>
<sequence length="352" mass="39430">MRQQKIIHVDMDAFYANVEIRDNPAYKDIPIAIGGMSDRRGVIATCNYIARQYGVRSAMSSYKAMQLCPDLTLVPSRMQVYKDVSAQIHEIFSRYTDLIEPLSLDEAYLDVTDCELFSGSATLIAEDIRKCIESELALTASAGVSPVKFLAKVASDINKPNGLFVITPSQVKAFVAELPLNKIPGVGKVTWQKLNRVGLYTCADVLKFPAEDIIESFGKLGHSLLERCQGIDNRPVCNERHRKSVGVEITLPEDIITLEQCMALFPNLYQTLLQRLQKASPDMRITKQGVKLKFNDFTLTSAEQSITTLDEHLFTDLYVQAMTKQEQRGIRLMGLYVGLAGDNDSEQYNLLF</sequence>
<dbReference type="GO" id="GO:0003684">
    <property type="term" value="F:damaged DNA binding"/>
    <property type="evidence" value="ECO:0007669"/>
    <property type="project" value="InterPro"/>
</dbReference>
<evidence type="ECO:0000256" key="6">
    <source>
        <dbReference type="ARBA" id="ARBA00022695"/>
    </source>
</evidence>
<dbReference type="EMBL" id="LS483250">
    <property type="protein sequence ID" value="SQD78832.1"/>
    <property type="molecule type" value="Genomic_DNA"/>
</dbReference>
<dbReference type="GO" id="GO:0009432">
    <property type="term" value="P:SOS response"/>
    <property type="evidence" value="ECO:0007669"/>
    <property type="project" value="UniProtKB-ARBA"/>
</dbReference>
<dbReference type="InterPro" id="IPR017961">
    <property type="entry name" value="DNA_pol_Y-fam_little_finger"/>
</dbReference>
<evidence type="ECO:0000256" key="15">
    <source>
        <dbReference type="HAMAP-Rule" id="MF_01113"/>
    </source>
</evidence>
<dbReference type="InterPro" id="IPR053848">
    <property type="entry name" value="IMS_HHH_1"/>
</dbReference>
<evidence type="ECO:0000313" key="18">
    <source>
        <dbReference type="Proteomes" id="UP000250163"/>
    </source>
</evidence>
<protein>
    <recommendedName>
        <fullName evidence="15">DNA polymerase IV</fullName>
        <shortName evidence="15">Pol IV</shortName>
        <ecNumber evidence="15">2.7.7.7</ecNumber>
    </recommendedName>
</protein>
<feature type="domain" description="UmuC" evidence="16">
    <location>
        <begin position="6"/>
        <end position="187"/>
    </location>
</feature>
<evidence type="ECO:0000256" key="4">
    <source>
        <dbReference type="ARBA" id="ARBA00022490"/>
    </source>
</evidence>
<dbReference type="AlphaFoldDB" id="A0A330LQW4"/>
<evidence type="ECO:0000259" key="16">
    <source>
        <dbReference type="PROSITE" id="PS50173"/>
    </source>
</evidence>
<keyword evidence="3 15" id="KW-0515">Mutator protein</keyword>
<dbReference type="InterPro" id="IPR050116">
    <property type="entry name" value="DNA_polymerase-Y"/>
</dbReference>
<dbReference type="GO" id="GO:0003887">
    <property type="term" value="F:DNA-directed DNA polymerase activity"/>
    <property type="evidence" value="ECO:0007669"/>
    <property type="project" value="UniProtKB-UniRule"/>
</dbReference>
<dbReference type="GO" id="GO:0006261">
    <property type="term" value="P:DNA-templated DNA replication"/>
    <property type="evidence" value="ECO:0007669"/>
    <property type="project" value="UniProtKB-UniRule"/>
</dbReference>
<evidence type="ECO:0000256" key="10">
    <source>
        <dbReference type="ARBA" id="ARBA00022842"/>
    </source>
</evidence>
<keyword evidence="7 15" id="KW-0235">DNA replication</keyword>
<keyword evidence="10 15" id="KW-0460">Magnesium</keyword>
<dbReference type="InterPro" id="IPR022880">
    <property type="entry name" value="DNApol_IV"/>
</dbReference>